<dbReference type="InterPro" id="IPR050490">
    <property type="entry name" value="Bact_solute-bd_prot1"/>
</dbReference>
<accession>A0A4U8Q622</accession>
<dbReference type="SUPFAM" id="SSF53850">
    <property type="entry name" value="Periplasmic binding protein-like II"/>
    <property type="match status" value="1"/>
</dbReference>
<dbReference type="InterPro" id="IPR006059">
    <property type="entry name" value="SBP"/>
</dbReference>
<evidence type="ECO:0000256" key="1">
    <source>
        <dbReference type="SAM" id="MobiDB-lite"/>
    </source>
</evidence>
<feature type="compositionally biased region" description="Polar residues" evidence="1">
    <location>
        <begin position="26"/>
        <end position="46"/>
    </location>
</feature>
<reference evidence="3 4" key="1">
    <citation type="journal article" date="2019" name="Anaerobe">
        <title>Detection of Robinsoniella peoriensis in multiple bone samples of a trauma patient.</title>
        <authorList>
            <person name="Schrottner P."/>
            <person name="Hartwich K."/>
            <person name="Bunk B."/>
            <person name="Schober I."/>
            <person name="Helbig S."/>
            <person name="Rudolph W.W."/>
            <person name="Gunzer F."/>
        </authorList>
    </citation>
    <scope>NUCLEOTIDE SEQUENCE [LARGE SCALE GENOMIC DNA]</scope>
    <source>
        <strain evidence="3 4">DSM 106044</strain>
    </source>
</reference>
<dbReference type="AlphaFoldDB" id="A0A4U8Q622"/>
<evidence type="ECO:0000256" key="2">
    <source>
        <dbReference type="SAM" id="SignalP"/>
    </source>
</evidence>
<dbReference type="PANTHER" id="PTHR43649">
    <property type="entry name" value="ARABINOSE-BINDING PROTEIN-RELATED"/>
    <property type="match status" value="1"/>
</dbReference>
<dbReference type="STRING" id="180332.GCA_000797495_05839"/>
<keyword evidence="2" id="KW-0732">Signal</keyword>
<name>A0A4U8Q622_9FIRM</name>
<proteinExistence type="predicted"/>
<dbReference type="RefSeq" id="WP_243133034.1">
    <property type="nucleotide sequence ID" value="NZ_QGQD01000056.1"/>
</dbReference>
<feature type="chain" id="PRO_5038355461" evidence="2">
    <location>
        <begin position="23"/>
        <end position="474"/>
    </location>
</feature>
<dbReference type="EMBL" id="QGQD01000056">
    <property type="protein sequence ID" value="TLD00312.1"/>
    <property type="molecule type" value="Genomic_DNA"/>
</dbReference>
<evidence type="ECO:0000313" key="3">
    <source>
        <dbReference type="EMBL" id="TLD00312.1"/>
    </source>
</evidence>
<organism evidence="3 4">
    <name type="scientific">Robinsoniella peoriensis</name>
    <dbReference type="NCBI Taxonomy" id="180332"/>
    <lineage>
        <taxon>Bacteria</taxon>
        <taxon>Bacillati</taxon>
        <taxon>Bacillota</taxon>
        <taxon>Clostridia</taxon>
        <taxon>Lachnospirales</taxon>
        <taxon>Lachnospiraceae</taxon>
        <taxon>Robinsoniella</taxon>
    </lineage>
</organism>
<feature type="compositionally biased region" description="Basic and acidic residues" evidence="1">
    <location>
        <begin position="47"/>
        <end position="76"/>
    </location>
</feature>
<keyword evidence="4" id="KW-1185">Reference proteome</keyword>
<feature type="region of interest" description="Disordered" evidence="1">
    <location>
        <begin position="20"/>
        <end position="85"/>
    </location>
</feature>
<evidence type="ECO:0000313" key="4">
    <source>
        <dbReference type="Proteomes" id="UP000306509"/>
    </source>
</evidence>
<dbReference type="Proteomes" id="UP000306509">
    <property type="component" value="Unassembled WGS sequence"/>
</dbReference>
<dbReference type="Pfam" id="PF01547">
    <property type="entry name" value="SBP_bac_1"/>
    <property type="match status" value="1"/>
</dbReference>
<dbReference type="Gene3D" id="3.40.190.10">
    <property type="entry name" value="Periplasmic binding protein-like II"/>
    <property type="match status" value="2"/>
</dbReference>
<dbReference type="PROSITE" id="PS51257">
    <property type="entry name" value="PROKAR_LIPOPROTEIN"/>
    <property type="match status" value="1"/>
</dbReference>
<comment type="caution">
    <text evidence="3">The sequence shown here is derived from an EMBL/GenBank/DDBJ whole genome shotgun (WGS) entry which is preliminary data.</text>
</comment>
<protein>
    <submittedName>
        <fullName evidence="3">Multiple sugar-binding protein</fullName>
    </submittedName>
</protein>
<feature type="signal peptide" evidence="2">
    <location>
        <begin position="1"/>
        <end position="22"/>
    </location>
</feature>
<sequence length="474" mass="52709" precursor="true">MKKKLVSILMAAAMVLSMTACGGGSSSAEGTKSTEATNAAKSSTSTEDTKAETKESGETAKNSGDVKDSEETRKEAEDGEPVTLSLMVTTRPTTDNKDFYLDWLPELVKEKYPNINVEVEQLPTDQYKQTVRLKFASGQGPDIFTWWAGLQAKDLVDAGYVKDLSGFSQLGKFKKEIADSYMFDGKNYGIPLGSSFLTTWYNKAAFEKAGISQMPENWNQFLECCEKLKAAGYTPITMGDKQSFVVQFGVYQIGASQIYADNMDFDSQLFTGETKFTDDCWVNTIDKYKTLYDKGYIIENSLGLSQEQSRQAFLDGRAAMIFDGSFGYDALNKNGAEEFDKGMFCIPSNDEGKDFVYNLTPSNGVFASANSANQEAIDQVLEYWFTEGTPLFEKWVETSSDISCYEGIEDSRPLVKEYLEKYKEDPSIYNLNNAWPEGVSDMMCTKFQEVIAGNASAEDVCQAMQDKFDELNGN</sequence>
<gene>
    <name evidence="3" type="primary">msmE_18</name>
    <name evidence="3" type="ORF">DSM106044_02798</name>
</gene>